<dbReference type="RefSeq" id="WP_121132544.1">
    <property type="nucleotide sequence ID" value="NZ_JBHUFK010000025.1"/>
</dbReference>
<accession>A0A494YVY2</accession>
<keyword evidence="5" id="KW-1185">Reference proteome</keyword>
<feature type="transmembrane region" description="Helical" evidence="1">
    <location>
        <begin position="140"/>
        <end position="161"/>
    </location>
</feature>
<dbReference type="InterPro" id="IPR043831">
    <property type="entry name" value="DUF5808"/>
</dbReference>
<sequence length="368" mass="42775">MENILMFFLLIMLVPFFILSIFMPFWTRKTESFGVTIPEEVFHHPKLQTMRNKYARYTTILSIIGIAAFMLLGLTATTEEATSIYFAVIVVSFLIINFIIYLKFHKEMKTFKEQENWAKEKTQHVFVDIRFRQNKLTYSYGWFIIPILVTVGLIIITFQNYQRIPELIPMQYNFEGEVTNWATKSYRSVLILPIMTIYQNLLFIFINIIIAQAKQQINPDNPEESIRKNVIFRRRWSAFSIVSSFALTLLFSVIQLSFIYSTNERIITIVSLVVTAFILLAALFLAVTTGQGGSRVKGVNSTTDTTINRDDDRYWKLGQFYFNKNDPSLFLEKRFGVGWTINCARPLVWIILIAIIGLFIGIPQFLGM</sequence>
<evidence type="ECO:0000256" key="1">
    <source>
        <dbReference type="SAM" id="Phobius"/>
    </source>
</evidence>
<comment type="caution">
    <text evidence="4">The sequence shown here is derived from an EMBL/GenBank/DDBJ whole genome shotgun (WGS) entry which is preliminary data.</text>
</comment>
<dbReference type="GO" id="GO:0009636">
    <property type="term" value="P:response to toxic substance"/>
    <property type="evidence" value="ECO:0007669"/>
    <property type="project" value="TreeGrafter"/>
</dbReference>
<dbReference type="Pfam" id="PF19124">
    <property type="entry name" value="DUF5808"/>
    <property type="match status" value="1"/>
</dbReference>
<protein>
    <submittedName>
        <fullName evidence="4">DUF1648 domain-containing protein</fullName>
    </submittedName>
</protein>
<reference evidence="4 5" key="1">
    <citation type="journal article" date="2015" name="Antonie Van Leeuwenhoek">
        <title>Oceanobacillus bengalensis sp. nov., a bacterium isolated from seawater of the Bay of Bengal.</title>
        <authorList>
            <person name="Yongchang O."/>
            <person name="Xiang W."/>
            <person name="Wang G."/>
        </authorList>
    </citation>
    <scope>NUCLEOTIDE SEQUENCE [LARGE SCALE GENOMIC DNA]</scope>
    <source>
        <strain evidence="4 5">MCCC 1K00260</strain>
    </source>
</reference>
<dbReference type="InterPro" id="IPR012867">
    <property type="entry name" value="DUF1648"/>
</dbReference>
<feature type="transmembrane region" description="Helical" evidence="1">
    <location>
        <begin position="6"/>
        <end position="26"/>
    </location>
</feature>
<dbReference type="PANTHER" id="PTHR37810:SF9">
    <property type="entry name" value="MEMBRANE PROTEIN"/>
    <property type="match status" value="1"/>
</dbReference>
<feature type="domain" description="DUF1648" evidence="2">
    <location>
        <begin position="149"/>
        <end position="197"/>
    </location>
</feature>
<keyword evidence="1" id="KW-1133">Transmembrane helix</keyword>
<gene>
    <name evidence="4" type="ORF">D8M05_13130</name>
</gene>
<dbReference type="PIRSF" id="PIRSF032908">
    <property type="entry name" value="UCP032908"/>
    <property type="match status" value="1"/>
</dbReference>
<feature type="domain" description="DUF5808" evidence="3">
    <location>
        <begin position="324"/>
        <end position="349"/>
    </location>
</feature>
<evidence type="ECO:0000313" key="5">
    <source>
        <dbReference type="Proteomes" id="UP000281813"/>
    </source>
</evidence>
<dbReference type="Proteomes" id="UP000281813">
    <property type="component" value="Unassembled WGS sequence"/>
</dbReference>
<keyword evidence="1" id="KW-0812">Transmembrane</keyword>
<keyword evidence="1" id="KW-0472">Membrane</keyword>
<name>A0A494YVY2_9BACI</name>
<evidence type="ECO:0000313" key="4">
    <source>
        <dbReference type="EMBL" id="RKQ14366.1"/>
    </source>
</evidence>
<dbReference type="EMBL" id="RBZO01000021">
    <property type="protein sequence ID" value="RKQ14366.1"/>
    <property type="molecule type" value="Genomic_DNA"/>
</dbReference>
<evidence type="ECO:0000259" key="3">
    <source>
        <dbReference type="Pfam" id="PF19124"/>
    </source>
</evidence>
<feature type="transmembrane region" description="Helical" evidence="1">
    <location>
        <begin position="82"/>
        <end position="102"/>
    </location>
</feature>
<dbReference type="PANTHER" id="PTHR37810">
    <property type="entry name" value="IMMUNITY PROTEIN SDPI"/>
    <property type="match status" value="1"/>
</dbReference>
<proteinExistence type="predicted"/>
<evidence type="ECO:0000259" key="2">
    <source>
        <dbReference type="Pfam" id="PF07853"/>
    </source>
</evidence>
<dbReference type="InterPro" id="IPR014574">
    <property type="entry name" value="UCP032908"/>
</dbReference>
<dbReference type="Pfam" id="PF07853">
    <property type="entry name" value="DUF1648"/>
    <property type="match status" value="1"/>
</dbReference>
<feature type="transmembrane region" description="Helical" evidence="1">
    <location>
        <begin position="347"/>
        <end position="366"/>
    </location>
</feature>
<feature type="transmembrane region" description="Helical" evidence="1">
    <location>
        <begin position="54"/>
        <end position="76"/>
    </location>
</feature>
<feature type="transmembrane region" description="Helical" evidence="1">
    <location>
        <begin position="236"/>
        <end position="260"/>
    </location>
</feature>
<organism evidence="4 5">
    <name type="scientific">Oceanobacillus bengalensis</name>
    <dbReference type="NCBI Taxonomy" id="1435466"/>
    <lineage>
        <taxon>Bacteria</taxon>
        <taxon>Bacillati</taxon>
        <taxon>Bacillota</taxon>
        <taxon>Bacilli</taxon>
        <taxon>Bacillales</taxon>
        <taxon>Bacillaceae</taxon>
        <taxon>Oceanobacillus</taxon>
    </lineage>
</organism>
<dbReference type="AlphaFoldDB" id="A0A494YVY2"/>
<feature type="transmembrane region" description="Helical" evidence="1">
    <location>
        <begin position="266"/>
        <end position="287"/>
    </location>
</feature>
<feature type="transmembrane region" description="Helical" evidence="1">
    <location>
        <begin position="190"/>
        <end position="210"/>
    </location>
</feature>
<dbReference type="OrthoDB" id="157646at2"/>